<comment type="caution">
    <text evidence="5">The sequence shown here is derived from an EMBL/GenBank/DDBJ whole genome shotgun (WGS) entry which is preliminary data.</text>
</comment>
<evidence type="ECO:0000313" key="6">
    <source>
        <dbReference type="Proteomes" id="UP000440578"/>
    </source>
</evidence>
<evidence type="ECO:0000256" key="2">
    <source>
        <dbReference type="PROSITE-ProRule" id="PRU00196"/>
    </source>
</evidence>
<accession>A0A6A4X097</accession>
<feature type="chain" id="PRO_5025486633" description="SRCR domain-containing protein" evidence="3">
    <location>
        <begin position="28"/>
        <end position="238"/>
    </location>
</feature>
<feature type="signal peptide" evidence="3">
    <location>
        <begin position="1"/>
        <end position="27"/>
    </location>
</feature>
<proteinExistence type="predicted"/>
<sequence>MESRPPPPPPLLVLALLLLAAAAAVHGQSTDDWFTDEELHELDMEPERGPSGPVEGFRTEFLSRGRRRLFRGQRQYQVRLVGGTSKRAGFGSMVSNCQVGRRGLRDCLHDGLGATAECSSRNVAGVICGDDPSTAFSQVPIRKSKDKRGRRASGAFILAGVECSGRESSLAQCRSVRGDSVRCAGNQFSGAAVECAGQQSRDTHRVVGPCIPVHPRSIFPVHGWKRASGGLAIELQLC</sequence>
<evidence type="ECO:0000256" key="3">
    <source>
        <dbReference type="SAM" id="SignalP"/>
    </source>
</evidence>
<evidence type="ECO:0000256" key="1">
    <source>
        <dbReference type="ARBA" id="ARBA00023157"/>
    </source>
</evidence>
<dbReference type="InterPro" id="IPR036772">
    <property type="entry name" value="SRCR-like_dom_sf"/>
</dbReference>
<dbReference type="Gene3D" id="3.10.250.10">
    <property type="entry name" value="SRCR-like domain"/>
    <property type="match status" value="1"/>
</dbReference>
<name>A0A6A4X097_AMPAM</name>
<dbReference type="PROSITE" id="PS50287">
    <property type="entry name" value="SRCR_2"/>
    <property type="match status" value="1"/>
</dbReference>
<evidence type="ECO:0000313" key="5">
    <source>
        <dbReference type="EMBL" id="KAF0309514.1"/>
    </source>
</evidence>
<gene>
    <name evidence="5" type="ORF">FJT64_002065</name>
</gene>
<dbReference type="InterPro" id="IPR001190">
    <property type="entry name" value="SRCR"/>
</dbReference>
<keyword evidence="6" id="KW-1185">Reference proteome</keyword>
<keyword evidence="1 2" id="KW-1015">Disulfide bond</keyword>
<evidence type="ECO:0000259" key="4">
    <source>
        <dbReference type="PROSITE" id="PS50287"/>
    </source>
</evidence>
<dbReference type="GO" id="GO:0016020">
    <property type="term" value="C:membrane"/>
    <property type="evidence" value="ECO:0007669"/>
    <property type="project" value="InterPro"/>
</dbReference>
<feature type="domain" description="SRCR" evidence="4">
    <location>
        <begin position="78"/>
        <end position="196"/>
    </location>
</feature>
<keyword evidence="3" id="KW-0732">Signal</keyword>
<dbReference type="AlphaFoldDB" id="A0A6A4X097"/>
<comment type="caution">
    <text evidence="2">Lacks conserved residue(s) required for the propagation of feature annotation.</text>
</comment>
<reference evidence="5 6" key="1">
    <citation type="submission" date="2019-07" db="EMBL/GenBank/DDBJ databases">
        <title>Draft genome assembly of a fouling barnacle, Amphibalanus amphitrite (Darwin, 1854): The first reference genome for Thecostraca.</title>
        <authorList>
            <person name="Kim W."/>
        </authorList>
    </citation>
    <scope>NUCLEOTIDE SEQUENCE [LARGE SCALE GENOMIC DNA]</scope>
    <source>
        <strain evidence="5">SNU_AA5</strain>
        <tissue evidence="5">Soma without cirri and trophi</tissue>
    </source>
</reference>
<dbReference type="EMBL" id="VIIS01000392">
    <property type="protein sequence ID" value="KAF0309514.1"/>
    <property type="molecule type" value="Genomic_DNA"/>
</dbReference>
<dbReference type="Proteomes" id="UP000440578">
    <property type="component" value="Unassembled WGS sequence"/>
</dbReference>
<protein>
    <recommendedName>
        <fullName evidence="4">SRCR domain-containing protein</fullName>
    </recommendedName>
</protein>
<dbReference type="OrthoDB" id="547291at2759"/>
<feature type="disulfide bond" evidence="2">
    <location>
        <begin position="163"/>
        <end position="173"/>
    </location>
</feature>
<organism evidence="5 6">
    <name type="scientific">Amphibalanus amphitrite</name>
    <name type="common">Striped barnacle</name>
    <name type="synonym">Balanus amphitrite</name>
    <dbReference type="NCBI Taxonomy" id="1232801"/>
    <lineage>
        <taxon>Eukaryota</taxon>
        <taxon>Metazoa</taxon>
        <taxon>Ecdysozoa</taxon>
        <taxon>Arthropoda</taxon>
        <taxon>Crustacea</taxon>
        <taxon>Multicrustacea</taxon>
        <taxon>Cirripedia</taxon>
        <taxon>Thoracica</taxon>
        <taxon>Thoracicalcarea</taxon>
        <taxon>Balanomorpha</taxon>
        <taxon>Balanoidea</taxon>
        <taxon>Balanidae</taxon>
        <taxon>Amphibalaninae</taxon>
        <taxon>Amphibalanus</taxon>
    </lineage>
</organism>
<dbReference type="SUPFAM" id="SSF56487">
    <property type="entry name" value="SRCR-like"/>
    <property type="match status" value="1"/>
</dbReference>